<sequence>MTRRGQQRPLPVVEKYDPSSRSGYSLYLDWAGNDQFVLKLNLNGSVLTGPVVPASVGTNDWRFVAAGVIPPGMVVMGVADMQGNWSSNAAMVLSYTTSNQAPLWIGHSVGPAGGGSPVRAARLGVDEVEIFNRGLSPSEVMWVFGMEFMGVRKCATSTGTAQVCIRKFEDLNRNGIMDPDERGLAGWNFVIYPPPLFLGTNLVTTEDGGLVCVAVGAPGTYNIVELAEPGWTNTTPVMQSIHVVPGQVTNVFFGNASEIEGPPRICVTKFYDRNGNRVPDQDEMLLPGWTVQVLDSSGAVVRTLVTSNGPVCVDLPGPGTYTIFEVLPPPLGNWQPWVPTYPPGGGFTNVTINAGQVVNLGFGNRLQLNILDAVVRPDPIPRLVLRVAAVPGTTIRLQYRERLDAGAPWQDWGDPVTITNTLTSIEVSLESLPDQGYFRVVEQ</sequence>
<dbReference type="Gene3D" id="2.60.120.200">
    <property type="match status" value="1"/>
</dbReference>
<accession>A0A6M1RTS6</accession>
<dbReference type="SUPFAM" id="SSF49899">
    <property type="entry name" value="Concanavalin A-like lectins/glucanases"/>
    <property type="match status" value="1"/>
</dbReference>
<gene>
    <name evidence="1" type="ORF">G4L39_05145</name>
</gene>
<dbReference type="AlphaFoldDB" id="A0A6M1RTS6"/>
<organism evidence="1 2">
    <name type="scientific">Limisphaera ngatamarikiensis</name>
    <dbReference type="NCBI Taxonomy" id="1324935"/>
    <lineage>
        <taxon>Bacteria</taxon>
        <taxon>Pseudomonadati</taxon>
        <taxon>Verrucomicrobiota</taxon>
        <taxon>Verrucomicrobiia</taxon>
        <taxon>Limisphaerales</taxon>
        <taxon>Limisphaeraceae</taxon>
        <taxon>Limisphaera</taxon>
    </lineage>
</organism>
<dbReference type="SUPFAM" id="SSF49478">
    <property type="entry name" value="Cna protein B-type domain"/>
    <property type="match status" value="1"/>
</dbReference>
<evidence type="ECO:0000313" key="1">
    <source>
        <dbReference type="EMBL" id="NGO38781.1"/>
    </source>
</evidence>
<name>A0A6M1RTS6_9BACT</name>
<proteinExistence type="predicted"/>
<dbReference type="RefSeq" id="WP_165106431.1">
    <property type="nucleotide sequence ID" value="NZ_JAAKYA010000029.1"/>
</dbReference>
<reference evidence="1 2" key="1">
    <citation type="submission" date="2020-02" db="EMBL/GenBank/DDBJ databases">
        <title>Draft genome sequence of Limisphaera ngatamarikiensis NGM72.4T, a thermophilic Verrucomicrobia grouped in subdivision 3.</title>
        <authorList>
            <person name="Carere C.R."/>
            <person name="Steen J."/>
            <person name="Hugenholtz P."/>
            <person name="Stott M.B."/>
        </authorList>
    </citation>
    <scope>NUCLEOTIDE SEQUENCE [LARGE SCALE GENOMIC DNA]</scope>
    <source>
        <strain evidence="1 2">NGM72.4</strain>
    </source>
</reference>
<dbReference type="InterPro" id="IPR013320">
    <property type="entry name" value="ConA-like_dom_sf"/>
</dbReference>
<evidence type="ECO:0008006" key="3">
    <source>
        <dbReference type="Google" id="ProtNLM"/>
    </source>
</evidence>
<keyword evidence="2" id="KW-1185">Reference proteome</keyword>
<comment type="caution">
    <text evidence="1">The sequence shown here is derived from an EMBL/GenBank/DDBJ whole genome shotgun (WGS) entry which is preliminary data.</text>
</comment>
<dbReference type="SUPFAM" id="SSF117074">
    <property type="entry name" value="Hypothetical protein PA1324"/>
    <property type="match status" value="1"/>
</dbReference>
<evidence type="ECO:0000313" key="2">
    <source>
        <dbReference type="Proteomes" id="UP000477311"/>
    </source>
</evidence>
<dbReference type="EMBL" id="JAAKYA010000029">
    <property type="protein sequence ID" value="NGO38781.1"/>
    <property type="molecule type" value="Genomic_DNA"/>
</dbReference>
<dbReference type="Gene3D" id="2.60.40.10">
    <property type="entry name" value="Immunoglobulins"/>
    <property type="match status" value="2"/>
</dbReference>
<protein>
    <recommendedName>
        <fullName evidence="3">SD-repeat containing protein B domain-containing protein</fullName>
    </recommendedName>
</protein>
<dbReference type="Proteomes" id="UP000477311">
    <property type="component" value="Unassembled WGS sequence"/>
</dbReference>
<dbReference type="InterPro" id="IPR013783">
    <property type="entry name" value="Ig-like_fold"/>
</dbReference>